<name>A0ABT2P4E6_9GAMM</name>
<dbReference type="Proteomes" id="UP001431192">
    <property type="component" value="Unassembled WGS sequence"/>
</dbReference>
<gene>
    <name evidence="1" type="ORF">N4T56_08755</name>
</gene>
<evidence type="ECO:0008006" key="3">
    <source>
        <dbReference type="Google" id="ProtNLM"/>
    </source>
</evidence>
<keyword evidence="2" id="KW-1185">Reference proteome</keyword>
<reference evidence="1" key="1">
    <citation type="submission" date="2022-09" db="EMBL/GenBank/DDBJ databases">
        <title>Shewanella sp. KJ10-1 sp.nov, isolated from marine algae.</title>
        <authorList>
            <person name="Butt M."/>
            <person name="Lee J.K."/>
            <person name="Kim J.M."/>
            <person name="Choi D.G."/>
        </authorList>
    </citation>
    <scope>NUCLEOTIDE SEQUENCE</scope>
    <source>
        <strain evidence="1">KJ10-1</strain>
    </source>
</reference>
<comment type="caution">
    <text evidence="1">The sequence shown here is derived from an EMBL/GenBank/DDBJ whole genome shotgun (WGS) entry which is preliminary data.</text>
</comment>
<organism evidence="1 2">
    <name type="scientific">Shewanella phaeophyticola</name>
    <dbReference type="NCBI Taxonomy" id="2978345"/>
    <lineage>
        <taxon>Bacteria</taxon>
        <taxon>Pseudomonadati</taxon>
        <taxon>Pseudomonadota</taxon>
        <taxon>Gammaproteobacteria</taxon>
        <taxon>Alteromonadales</taxon>
        <taxon>Shewanellaceae</taxon>
        <taxon>Shewanella</taxon>
    </lineage>
</organism>
<evidence type="ECO:0000313" key="2">
    <source>
        <dbReference type="Proteomes" id="UP001431192"/>
    </source>
</evidence>
<proteinExistence type="predicted"/>
<dbReference type="RefSeq" id="WP_261732945.1">
    <property type="nucleotide sequence ID" value="NZ_JAODOQ010000001.1"/>
</dbReference>
<evidence type="ECO:0000313" key="1">
    <source>
        <dbReference type="EMBL" id="MCT8986555.1"/>
    </source>
</evidence>
<accession>A0ABT2P4E6</accession>
<protein>
    <recommendedName>
        <fullName evidence="3">Phage protein</fullName>
    </recommendedName>
</protein>
<sequence>MMQPFRKKGRALRGDHQNWIKAQWVNGVTYNDYTPSCAKSRAQHFTQCLNNGELVEFNRIVNPGGGEKTEDKRVMASIFSIYNLSGQMDAYKRAMDIEDMAEICTLFDIELDDTLILLYQRGDYSQELTDSIVQNVETIQSGRVKHNSVF</sequence>
<dbReference type="EMBL" id="JAODOQ010000001">
    <property type="protein sequence ID" value="MCT8986555.1"/>
    <property type="molecule type" value="Genomic_DNA"/>
</dbReference>